<feature type="compositionally biased region" description="Basic and acidic residues" evidence="2">
    <location>
        <begin position="1317"/>
        <end position="1326"/>
    </location>
</feature>
<reference evidence="5" key="1">
    <citation type="submission" date="2021-03" db="EMBL/GenBank/DDBJ databases">
        <authorList>
            <person name="Tagirdzhanova G."/>
        </authorList>
    </citation>
    <scope>NUCLEOTIDE SEQUENCE</scope>
</reference>
<evidence type="ECO:0000259" key="4">
    <source>
        <dbReference type="Pfam" id="PF05057"/>
    </source>
</evidence>
<feature type="compositionally biased region" description="Polar residues" evidence="2">
    <location>
        <begin position="1217"/>
        <end position="1234"/>
    </location>
</feature>
<comment type="similarity">
    <text evidence="1">Belongs to the putative lipase ROG1 family.</text>
</comment>
<accession>A0A8H3FKI3</accession>
<comment type="caution">
    <text evidence="5">The sequence shown here is derived from an EMBL/GenBank/DDBJ whole genome shotgun (WGS) entry which is preliminary data.</text>
</comment>
<gene>
    <name evidence="5" type="ORF">HETSPECPRED_005375</name>
</gene>
<feature type="compositionally biased region" description="Basic and acidic residues" evidence="2">
    <location>
        <begin position="1054"/>
        <end position="1064"/>
    </location>
</feature>
<dbReference type="InterPro" id="IPR007751">
    <property type="entry name" value="DUF676_lipase-like"/>
</dbReference>
<dbReference type="Proteomes" id="UP000664521">
    <property type="component" value="Unassembled WGS sequence"/>
</dbReference>
<dbReference type="PANTHER" id="PTHR48187">
    <property type="entry name" value="LD21810P"/>
    <property type="match status" value="1"/>
</dbReference>
<dbReference type="SUPFAM" id="SSF52540">
    <property type="entry name" value="P-loop containing nucleoside triphosphate hydrolases"/>
    <property type="match status" value="1"/>
</dbReference>
<feature type="domain" description="NB-ARC" evidence="3">
    <location>
        <begin position="438"/>
        <end position="608"/>
    </location>
</feature>
<dbReference type="PANTHER" id="PTHR48187:SF2">
    <property type="entry name" value="LD21810P"/>
    <property type="match status" value="1"/>
</dbReference>
<name>A0A8H3FKI3_9LECA</name>
<dbReference type="Pfam" id="PF05057">
    <property type="entry name" value="DUF676"/>
    <property type="match status" value="1"/>
</dbReference>
<dbReference type="Gene3D" id="3.40.50.300">
    <property type="entry name" value="P-loop containing nucleotide triphosphate hydrolases"/>
    <property type="match status" value="1"/>
</dbReference>
<feature type="compositionally biased region" description="Polar residues" evidence="2">
    <location>
        <begin position="1005"/>
        <end position="1018"/>
    </location>
</feature>
<evidence type="ECO:0000256" key="2">
    <source>
        <dbReference type="SAM" id="MobiDB-lite"/>
    </source>
</evidence>
<feature type="compositionally biased region" description="Pro residues" evidence="2">
    <location>
        <begin position="1341"/>
        <end position="1353"/>
    </location>
</feature>
<keyword evidence="6" id="KW-1185">Reference proteome</keyword>
<feature type="compositionally biased region" description="Polar residues" evidence="2">
    <location>
        <begin position="1363"/>
        <end position="1374"/>
    </location>
</feature>
<evidence type="ECO:0008006" key="7">
    <source>
        <dbReference type="Google" id="ProtNLM"/>
    </source>
</evidence>
<dbReference type="SUPFAM" id="SSF53474">
    <property type="entry name" value="alpha/beta-Hydrolases"/>
    <property type="match status" value="1"/>
</dbReference>
<organism evidence="5 6">
    <name type="scientific">Heterodermia speciosa</name>
    <dbReference type="NCBI Taxonomy" id="116794"/>
    <lineage>
        <taxon>Eukaryota</taxon>
        <taxon>Fungi</taxon>
        <taxon>Dikarya</taxon>
        <taxon>Ascomycota</taxon>
        <taxon>Pezizomycotina</taxon>
        <taxon>Lecanoromycetes</taxon>
        <taxon>OSLEUM clade</taxon>
        <taxon>Lecanoromycetidae</taxon>
        <taxon>Caliciales</taxon>
        <taxon>Physciaceae</taxon>
        <taxon>Heterodermia</taxon>
    </lineage>
</organism>
<proteinExistence type="inferred from homology"/>
<feature type="region of interest" description="Disordered" evidence="2">
    <location>
        <begin position="321"/>
        <end position="347"/>
    </location>
</feature>
<dbReference type="Gene3D" id="3.40.50.1820">
    <property type="entry name" value="alpha/beta hydrolase"/>
    <property type="match status" value="1"/>
</dbReference>
<dbReference type="Pfam" id="PF00931">
    <property type="entry name" value="NB-ARC"/>
    <property type="match status" value="1"/>
</dbReference>
<dbReference type="InterPro" id="IPR002182">
    <property type="entry name" value="NB-ARC"/>
</dbReference>
<feature type="region of interest" description="Disordered" evidence="2">
    <location>
        <begin position="1044"/>
        <end position="1397"/>
    </location>
</feature>
<feature type="domain" description="DUF676" evidence="4">
    <location>
        <begin position="29"/>
        <end position="166"/>
    </location>
</feature>
<feature type="compositionally biased region" description="Polar residues" evidence="2">
    <location>
        <begin position="1095"/>
        <end position="1107"/>
    </location>
</feature>
<sequence length="1535" mass="171561">MTSPDTQIPPVNRFGLTEVSSPRPATVDVVLVHGLNGDPHNTWTAEKSKIFWPAQLLPPILEEEKVRVLVYGYDADVTSFTDGASKDKIHNHAEHLVAELAANRRIRKASQRPIIFIAHSLGGLVVKRALIHSSDIRGTKTEHLRSIFISTYGILFLGTPHKGSDVAQWGSRLEWICNAVMPSGIVNSSDQLVDALKTNNETLQNIDRQFTQLMDRFHIFFFHEAKPTFLRVGKLKGKATFIVDEDSASPTVQDVERAAIQADHSHMCKFESDSAPGFDLVAEAVQRYADEAPVAVKAKWASEVKERVIQREAAVEQLLPGSLKGTPQSDSSSTFESAPGTTGKTMQALPAPDQQEFLESHYTVEEFEDEPVKVARSLVQLSQNSSKADLKDDATTTADLPAESAEPNKIIELARPNEPFFIVPPGFRPNTFFVGMEKEYQELDRRLFDKRRREGTACVLLWGQPGGGKSHLARQYVHKNRTKFEGGIFWITSRSKEERWQAYWNIHQKVITRSEPELCAKKDGREFIETVKAWFESRHEWLIVFDGVSLDQDEDATEFQKFVPDSRNSSIIYLSRAKNLESKQRLLRPSAIRVTSLKEDDARKLLFKELHIKHPTEAERRKGTELVKKVGGLPLAIDAISHRIADTHEPLAKFNIKSYSADPKMGGTYNKILDDLQRLGYMEAWNLISILCFFGQHIPVEMVHLGMKSLQHDNVEVKSNENGGNPDINITFGILMRYALIERNEPEDKESPSSSRDSLVEPEPIDVLKIHSVVQNFCCDSLQGMNELPRWLGYAVRLFGYSFHQADVKIKSKPAQGRVSDYREYLTHGQRLWDNSEKYRSGSQPLEDARRYLKPILNTINEEIQYREPSSSQESLARGVFQISIFDRTSSSSDSNQSLEIRTPKHRPSPLPLPDENVYSFPLNKPLTDSPNSFGTMTPLPTGGLRIVGSPRLPSYNNDDGYESDREGLTSSQAMRKIPSDNTARPEERTPRPPEPHHRSRAPTGESSKSGWQIVSSTRKIKKTRGRRDLGSFRPLTAIAQVSPRSAAGSVAKLSEETNPRRPSSDAFSSLSDIHKRSPPPTRDTSVGSFWKRLSPTTPSENRQPTWASIVAGQKQSAQRAQPVPSVSVPPSAATAIMERGRSRESLRARPGNTQHSPLASRYLPRNDSQADTGTVSPHPEGSYAYYPPPQLGPSPDMFPSYEIIPPPTKRRLPSEFAQTQSQADSHSPLSQPPVSAYPTPPSRRPSQSPHSPAYQAYSPPYPSVPTGYTSQPISRHGSRQSRESLAETEPPRYMPSGLSPQASYIPPYYDLPSSSPRDRLPDGRPVHKSPRQDYAMPVPYGTPPSAFYPPQPQGIDAVGGWTYNSRPTSQHSSPGPPHDHRPYDLAMSRSSSGPGFTVDSPTTGLGIVRFDGHVQFGEHEAISLEEARRRTVEYERLLRDRDRDREAEMVLLRRRMREVEDRAGVRIDEGEMQRGEDGRGLGGQGEVEMGMGAPYPDVDVMPTDADPGALERMVARQRPRGFSAPGKEEVGVGW</sequence>
<feature type="region of interest" description="Disordered" evidence="2">
    <location>
        <begin position="889"/>
        <end position="1029"/>
    </location>
</feature>
<dbReference type="InterPro" id="IPR029058">
    <property type="entry name" value="AB_hydrolase_fold"/>
</dbReference>
<feature type="compositionally biased region" description="Polar residues" evidence="2">
    <location>
        <begin position="1167"/>
        <end position="1176"/>
    </location>
</feature>
<evidence type="ECO:0000259" key="3">
    <source>
        <dbReference type="Pfam" id="PF00931"/>
    </source>
</evidence>
<protein>
    <recommendedName>
        <fullName evidence="7">DUF676 domain-containing protein</fullName>
    </recommendedName>
</protein>
<evidence type="ECO:0000313" key="5">
    <source>
        <dbReference type="EMBL" id="CAF9923578.1"/>
    </source>
</evidence>
<feature type="compositionally biased region" description="Low complexity" evidence="2">
    <location>
        <begin position="1245"/>
        <end position="1259"/>
    </location>
</feature>
<dbReference type="OrthoDB" id="5086500at2759"/>
<evidence type="ECO:0000256" key="1">
    <source>
        <dbReference type="ARBA" id="ARBA00007920"/>
    </source>
</evidence>
<evidence type="ECO:0000313" key="6">
    <source>
        <dbReference type="Proteomes" id="UP000664521"/>
    </source>
</evidence>
<feature type="compositionally biased region" description="Low complexity" evidence="2">
    <location>
        <begin position="1123"/>
        <end position="1132"/>
    </location>
</feature>
<feature type="compositionally biased region" description="Polar residues" evidence="2">
    <location>
        <begin position="927"/>
        <end position="936"/>
    </location>
</feature>
<feature type="compositionally biased region" description="Polar residues" evidence="2">
    <location>
        <begin position="325"/>
        <end position="345"/>
    </location>
</feature>
<feature type="compositionally biased region" description="Basic and acidic residues" evidence="2">
    <location>
        <begin position="1139"/>
        <end position="1148"/>
    </location>
</feature>
<dbReference type="InterPro" id="IPR027417">
    <property type="entry name" value="P-loop_NTPase"/>
</dbReference>
<dbReference type="EMBL" id="CAJPDS010000033">
    <property type="protein sequence ID" value="CAF9923578.1"/>
    <property type="molecule type" value="Genomic_DNA"/>
</dbReference>
<feature type="compositionally biased region" description="Basic and acidic residues" evidence="2">
    <location>
        <begin position="984"/>
        <end position="997"/>
    </location>
</feature>
<dbReference type="GO" id="GO:0043531">
    <property type="term" value="F:ADP binding"/>
    <property type="evidence" value="ECO:0007669"/>
    <property type="project" value="InterPro"/>
</dbReference>